<proteinExistence type="predicted"/>
<keyword evidence="3" id="KW-1185">Reference proteome</keyword>
<protein>
    <submittedName>
        <fullName evidence="2">Uncharacterized protein</fullName>
    </submittedName>
</protein>
<sequence>MKAFHFTLLAASIVAGSAVAATGSELATQYKLDPSKAPAQNFDMTNWKINLPVLTTEGPRKVKHSRLQKSSLAIRRRLMFIQNGSIPIKSLARWSL</sequence>
<dbReference type="EMBL" id="BBMS01000005">
    <property type="protein sequence ID" value="GAL24596.1"/>
    <property type="molecule type" value="Genomic_DNA"/>
</dbReference>
<name>A0ABQ0J778_9VIBR</name>
<organism evidence="2 3">
    <name type="scientific">Vibrio variabilis</name>
    <dbReference type="NCBI Taxonomy" id="990271"/>
    <lineage>
        <taxon>Bacteria</taxon>
        <taxon>Pseudomonadati</taxon>
        <taxon>Pseudomonadota</taxon>
        <taxon>Gammaproteobacteria</taxon>
        <taxon>Vibrionales</taxon>
        <taxon>Vibrionaceae</taxon>
        <taxon>Vibrio</taxon>
    </lineage>
</organism>
<feature type="signal peptide" evidence="1">
    <location>
        <begin position="1"/>
        <end position="20"/>
    </location>
</feature>
<evidence type="ECO:0000256" key="1">
    <source>
        <dbReference type="SAM" id="SignalP"/>
    </source>
</evidence>
<evidence type="ECO:0000313" key="3">
    <source>
        <dbReference type="Proteomes" id="UP000029223"/>
    </source>
</evidence>
<accession>A0ABQ0J778</accession>
<keyword evidence="1" id="KW-0732">Signal</keyword>
<feature type="chain" id="PRO_5047166185" evidence="1">
    <location>
        <begin position="21"/>
        <end position="96"/>
    </location>
</feature>
<dbReference type="Gene3D" id="2.60.120.200">
    <property type="match status" value="1"/>
</dbReference>
<gene>
    <name evidence="2" type="ORF">JCM19239_7196</name>
</gene>
<dbReference type="Proteomes" id="UP000029223">
    <property type="component" value="Unassembled WGS sequence"/>
</dbReference>
<reference evidence="3" key="1">
    <citation type="submission" date="2014-09" db="EMBL/GenBank/DDBJ databases">
        <title>Vibrio variabilis JCM 19239. (C206) whole genome shotgun sequence.</title>
        <authorList>
            <person name="Sawabe T."/>
            <person name="Meirelles P."/>
            <person name="Nakanishi M."/>
            <person name="Sayaka M."/>
            <person name="Hattori M."/>
            <person name="Ohkuma M."/>
        </authorList>
    </citation>
    <scope>NUCLEOTIDE SEQUENCE [LARGE SCALE GENOMIC DNA]</scope>
    <source>
        <strain evidence="3">JCM 19239</strain>
    </source>
</reference>
<comment type="caution">
    <text evidence="2">The sequence shown here is derived from an EMBL/GenBank/DDBJ whole genome shotgun (WGS) entry which is preliminary data.</text>
</comment>
<evidence type="ECO:0000313" key="2">
    <source>
        <dbReference type="EMBL" id="GAL24596.1"/>
    </source>
</evidence>
<reference evidence="3" key="2">
    <citation type="submission" date="2014-09" db="EMBL/GenBank/DDBJ databases">
        <authorList>
            <consortium name="NBRP consortium"/>
            <person name="Sawabe T."/>
            <person name="Meirelles P."/>
            <person name="Nakanishi M."/>
            <person name="Sayaka M."/>
            <person name="Hattori M."/>
            <person name="Ohkuma M."/>
        </authorList>
    </citation>
    <scope>NUCLEOTIDE SEQUENCE [LARGE SCALE GENOMIC DNA]</scope>
    <source>
        <strain evidence="3">JCM 19239</strain>
    </source>
</reference>